<dbReference type="RefSeq" id="WP_060621568.1">
    <property type="nucleotide sequence ID" value="NZ_LCZJ02000012.1"/>
</dbReference>
<dbReference type="SFLD" id="SFLDS00003">
    <property type="entry name" value="Haloacid_Dehalogenase"/>
    <property type="match status" value="1"/>
</dbReference>
<dbReference type="AlphaFoldDB" id="A0A0W1B4J1"/>
<evidence type="ECO:0000256" key="7">
    <source>
        <dbReference type="ARBA" id="ARBA00056573"/>
    </source>
</evidence>
<keyword evidence="11" id="KW-1185">Reference proteome</keyword>
<dbReference type="Pfam" id="PF00702">
    <property type="entry name" value="Hydrolase"/>
    <property type="match status" value="1"/>
</dbReference>
<evidence type="ECO:0000256" key="6">
    <source>
        <dbReference type="ARBA" id="ARBA00052005"/>
    </source>
</evidence>
<evidence type="ECO:0000256" key="5">
    <source>
        <dbReference type="ARBA" id="ARBA00023270"/>
    </source>
</evidence>
<dbReference type="EMBL" id="LCZJ02000012">
    <property type="protein sequence ID" value="KTD88479.1"/>
    <property type="molecule type" value="Genomic_DNA"/>
</dbReference>
<evidence type="ECO:0000256" key="3">
    <source>
        <dbReference type="ARBA" id="ARBA00022801"/>
    </source>
</evidence>
<evidence type="ECO:0000256" key="9">
    <source>
        <dbReference type="HAMAP-Rule" id="MF_01375"/>
    </source>
</evidence>
<accession>A0A0W1B4J1</accession>
<dbReference type="PANTHER" id="PTHR43434">
    <property type="entry name" value="PHOSPHOGLYCOLATE PHOSPHATASE"/>
    <property type="match status" value="1"/>
</dbReference>
<evidence type="ECO:0000256" key="2">
    <source>
        <dbReference type="ARBA" id="ARBA00022723"/>
    </source>
</evidence>
<comment type="subunit">
    <text evidence="1 9">Homodimer.</text>
</comment>
<evidence type="ECO:0000256" key="4">
    <source>
        <dbReference type="ARBA" id="ARBA00022842"/>
    </source>
</evidence>
<comment type="similarity">
    <text evidence="9">Belongs to the HAD-like hydrolase superfamily. PhnX family.</text>
</comment>
<comment type="caution">
    <text evidence="10">The sequence shown here is derived from an EMBL/GenBank/DDBJ whole genome shotgun (WGS) entry which is preliminary data.</text>
</comment>
<dbReference type="InterPro" id="IPR006323">
    <property type="entry name" value="Phosphonoacetald_hydro"/>
</dbReference>
<comment type="function">
    <text evidence="7 9">Involved in phosphonate degradation.</text>
</comment>
<name>A0A0W1B4J1_9BACL</name>
<feature type="active site" description="Schiff-base intermediate with substrate" evidence="9">
    <location>
        <position position="51"/>
    </location>
</feature>
<dbReference type="SFLD" id="SFLDG01135">
    <property type="entry name" value="C1.5.6:_HAD__Beta-PGM__Phospha"/>
    <property type="match status" value="1"/>
</dbReference>
<keyword evidence="2 9" id="KW-0479">Metal-binding</keyword>
<comment type="catalytic activity">
    <reaction evidence="6 9">
        <text>phosphonoacetaldehyde + H2O = acetaldehyde + phosphate + H(+)</text>
        <dbReference type="Rhea" id="RHEA:18905"/>
        <dbReference type="ChEBI" id="CHEBI:15343"/>
        <dbReference type="ChEBI" id="CHEBI:15377"/>
        <dbReference type="ChEBI" id="CHEBI:15378"/>
        <dbReference type="ChEBI" id="CHEBI:43474"/>
        <dbReference type="ChEBI" id="CHEBI:58383"/>
        <dbReference type="EC" id="3.11.1.1"/>
    </reaction>
</comment>
<dbReference type="EC" id="3.11.1.1" evidence="8 9"/>
<dbReference type="GO" id="GO:0006281">
    <property type="term" value="P:DNA repair"/>
    <property type="evidence" value="ECO:0007669"/>
    <property type="project" value="TreeGrafter"/>
</dbReference>
<dbReference type="Gene3D" id="1.10.150.240">
    <property type="entry name" value="Putative phosphatase, domain 2"/>
    <property type="match status" value="1"/>
</dbReference>
<sequence>MNQVEGVILDWAGTAVDFGCFAPVNVFLDIFREAGIEVTMQEARAPMGMLKIDHIRAMLSMPRVGALWEEKYGRAFTEQDVENLYAEFEPALMASLSEYTDPIPQVIETVQVLRSQGLKIGSTTGYTESMMDVVIPNAAGKGYQPDYVITPDGTHSLGRPYPYMIYHNMEALKLSAAWKVVKVGDTISDIQEGVNAGVWSVGVIIGSSEMGLSQEEFNALSDVEKETVISATQTSFIQNGADFTIQSMSELPQLIGRINVLISQGIRPYAR</sequence>
<dbReference type="InterPro" id="IPR050155">
    <property type="entry name" value="HAD-like_hydrolase_sf"/>
</dbReference>
<dbReference type="SUPFAM" id="SSF56784">
    <property type="entry name" value="HAD-like"/>
    <property type="match status" value="1"/>
</dbReference>
<dbReference type="NCBIfam" id="TIGR01422">
    <property type="entry name" value="phosphonatase"/>
    <property type="match status" value="1"/>
</dbReference>
<dbReference type="Proteomes" id="UP000054709">
    <property type="component" value="Unassembled WGS sequence"/>
</dbReference>
<dbReference type="InterPro" id="IPR023214">
    <property type="entry name" value="HAD_sf"/>
</dbReference>
<feature type="active site" description="Nucleophile" evidence="9">
    <location>
        <position position="10"/>
    </location>
</feature>
<dbReference type="GO" id="GO:0005829">
    <property type="term" value="C:cytosol"/>
    <property type="evidence" value="ECO:0007669"/>
    <property type="project" value="TreeGrafter"/>
</dbReference>
<comment type="cofactor">
    <cofactor evidence="9">
        <name>Mg(2+)</name>
        <dbReference type="ChEBI" id="CHEBI:18420"/>
    </cofactor>
    <text evidence="9">Binds 1 Mg(2+) ion per subunit.</text>
</comment>
<feature type="binding site" evidence="9">
    <location>
        <position position="10"/>
    </location>
    <ligand>
        <name>Mg(2+)</name>
        <dbReference type="ChEBI" id="CHEBI:18420"/>
    </ligand>
</feature>
<dbReference type="GO" id="GO:0000287">
    <property type="term" value="F:magnesium ion binding"/>
    <property type="evidence" value="ECO:0007669"/>
    <property type="project" value="UniProtKB-UniRule"/>
</dbReference>
<dbReference type="GO" id="GO:0050194">
    <property type="term" value="F:phosphonoacetaldehyde hydrolase activity"/>
    <property type="evidence" value="ECO:0007669"/>
    <property type="project" value="UniProtKB-UniRule"/>
</dbReference>
<reference evidence="10 11" key="1">
    <citation type="journal article" date="2015" name="Int. Biodeterior. Biodegradation">
        <title>Physiological and genetic screening methods for the isolation of methyl tert-butyl ether-degrading bacteria for bioremediation purposes.</title>
        <authorList>
            <person name="Guisado I.M."/>
            <person name="Purswani J."/>
            <person name="Gonzalez Lopez J."/>
            <person name="Pozo C."/>
        </authorList>
    </citation>
    <scope>NUCLEOTIDE SEQUENCE [LARGE SCALE GENOMIC DNA]</scope>
    <source>
        <strain evidence="10 11">SH7</strain>
    </source>
</reference>
<keyword evidence="3 9" id="KW-0378">Hydrolase</keyword>
<dbReference type="OrthoDB" id="5504491at2"/>
<feature type="binding site" evidence="9">
    <location>
        <position position="185"/>
    </location>
    <ligand>
        <name>Mg(2+)</name>
        <dbReference type="ChEBI" id="CHEBI:18420"/>
    </ligand>
</feature>
<evidence type="ECO:0000256" key="1">
    <source>
        <dbReference type="ARBA" id="ARBA00011738"/>
    </source>
</evidence>
<dbReference type="Gene3D" id="3.40.50.1000">
    <property type="entry name" value="HAD superfamily/HAD-like"/>
    <property type="match status" value="1"/>
</dbReference>
<organism evidence="10 11">
    <name type="scientific">Paenibacillus etheri</name>
    <dbReference type="NCBI Taxonomy" id="1306852"/>
    <lineage>
        <taxon>Bacteria</taxon>
        <taxon>Bacillati</taxon>
        <taxon>Bacillota</taxon>
        <taxon>Bacilli</taxon>
        <taxon>Bacillales</taxon>
        <taxon>Paenibacillaceae</taxon>
        <taxon>Paenibacillus</taxon>
    </lineage>
</organism>
<dbReference type="PANTHER" id="PTHR43434:SF19">
    <property type="entry name" value="PHOSPHONOACETALDEHYDE HYDROLASE"/>
    <property type="match status" value="1"/>
</dbReference>
<evidence type="ECO:0000313" key="10">
    <source>
        <dbReference type="EMBL" id="KTD88479.1"/>
    </source>
</evidence>
<dbReference type="SFLD" id="SFLDG01129">
    <property type="entry name" value="C1.5:_HAD__Beta-PGM__Phosphata"/>
    <property type="match status" value="1"/>
</dbReference>
<evidence type="ECO:0000313" key="11">
    <source>
        <dbReference type="Proteomes" id="UP000054709"/>
    </source>
</evidence>
<feature type="binding site" evidence="9">
    <location>
        <position position="12"/>
    </location>
    <ligand>
        <name>Mg(2+)</name>
        <dbReference type="ChEBI" id="CHEBI:18420"/>
    </ligand>
</feature>
<keyword evidence="4 9" id="KW-0460">Magnesium</keyword>
<dbReference type="GO" id="GO:0008967">
    <property type="term" value="F:phosphoglycolate phosphatase activity"/>
    <property type="evidence" value="ECO:0007669"/>
    <property type="project" value="TreeGrafter"/>
</dbReference>
<gene>
    <name evidence="9" type="primary">phnX</name>
    <name evidence="10" type="ORF">UQ64_03925</name>
</gene>
<dbReference type="CDD" id="cd02586">
    <property type="entry name" value="HAD_PHN"/>
    <property type="match status" value="1"/>
</dbReference>
<protein>
    <recommendedName>
        <fullName evidence="8 9">Phosphonoacetaldehyde hydrolase</fullName>
        <shortName evidence="9">Phosphonatase</shortName>
        <ecNumber evidence="8 9">3.11.1.1</ecNumber>
    </recommendedName>
    <alternativeName>
        <fullName evidence="9">Phosphonoacetaldehyde phosphonohydrolase</fullName>
    </alternativeName>
</protein>
<proteinExistence type="inferred from homology"/>
<dbReference type="FunFam" id="1.10.150.240:FF:000006">
    <property type="entry name" value="Phosphonoacetaldehyde hydrolase"/>
    <property type="match status" value="1"/>
</dbReference>
<evidence type="ECO:0000256" key="8">
    <source>
        <dbReference type="ARBA" id="ARBA00066472"/>
    </source>
</evidence>
<dbReference type="InterPro" id="IPR036412">
    <property type="entry name" value="HAD-like_sf"/>
</dbReference>
<dbReference type="HAMAP" id="MF_01375">
    <property type="entry name" value="PhnX"/>
    <property type="match status" value="1"/>
</dbReference>
<dbReference type="GO" id="GO:0019700">
    <property type="term" value="P:organic phosphonate catabolic process"/>
    <property type="evidence" value="ECO:0007669"/>
    <property type="project" value="InterPro"/>
</dbReference>
<dbReference type="InterPro" id="IPR023198">
    <property type="entry name" value="PGP-like_dom2"/>
</dbReference>
<keyword evidence="5 9" id="KW-0704">Schiff base</keyword>